<comment type="caution">
    <text evidence="1">The sequence shown here is derived from an EMBL/GenBank/DDBJ whole genome shotgun (WGS) entry which is preliminary data.</text>
</comment>
<evidence type="ECO:0000313" key="1">
    <source>
        <dbReference type="EMBL" id="MDF8333763.1"/>
    </source>
</evidence>
<sequence>MTDIVQRYDPAGASAPELRLWRRCARADDMQPDRALRRLWPALKTWALGANRLFQSPGELRTMMGENA</sequence>
<proteinExistence type="predicted"/>
<dbReference type="RefSeq" id="WP_277277775.1">
    <property type="nucleotide sequence ID" value="NZ_JAROCY010000009.1"/>
</dbReference>
<dbReference type="EMBL" id="JAROCY010000009">
    <property type="protein sequence ID" value="MDF8333763.1"/>
    <property type="molecule type" value="Genomic_DNA"/>
</dbReference>
<accession>A0ABT6CIL4</accession>
<reference evidence="1 2" key="1">
    <citation type="submission" date="2023-03" db="EMBL/GenBank/DDBJ databases">
        <title>Novosphingobium cyanobacteriorum sp. nov., isolated from a eutrophic reservoir during the Microcystis bloom period.</title>
        <authorList>
            <person name="Kang M."/>
            <person name="Le V."/>
            <person name="Ko S.-R."/>
            <person name="Lee S.-A."/>
            <person name="Ahn C.-Y."/>
        </authorList>
    </citation>
    <scope>NUCLEOTIDE SEQUENCE [LARGE SCALE GENOMIC DNA]</scope>
    <source>
        <strain evidence="1 2">HBC54</strain>
    </source>
</reference>
<keyword evidence="2" id="KW-1185">Reference proteome</keyword>
<dbReference type="Proteomes" id="UP001222770">
    <property type="component" value="Unassembled WGS sequence"/>
</dbReference>
<name>A0ABT6CIL4_9SPHN</name>
<gene>
    <name evidence="1" type="ORF">POM99_11170</name>
</gene>
<evidence type="ECO:0000313" key="2">
    <source>
        <dbReference type="Proteomes" id="UP001222770"/>
    </source>
</evidence>
<organism evidence="1 2">
    <name type="scientific">Novosphingobium cyanobacteriorum</name>
    <dbReference type="NCBI Taxonomy" id="3024215"/>
    <lineage>
        <taxon>Bacteria</taxon>
        <taxon>Pseudomonadati</taxon>
        <taxon>Pseudomonadota</taxon>
        <taxon>Alphaproteobacteria</taxon>
        <taxon>Sphingomonadales</taxon>
        <taxon>Sphingomonadaceae</taxon>
        <taxon>Novosphingobium</taxon>
    </lineage>
</organism>
<protein>
    <submittedName>
        <fullName evidence="1">Uncharacterized protein</fullName>
    </submittedName>
</protein>